<keyword evidence="1" id="KW-0812">Transmembrane</keyword>
<dbReference type="EMBL" id="LBQC01000013">
    <property type="protein sequence ID" value="KKP72719.1"/>
    <property type="molecule type" value="Genomic_DNA"/>
</dbReference>
<feature type="transmembrane region" description="Helical" evidence="1">
    <location>
        <begin position="41"/>
        <end position="64"/>
    </location>
</feature>
<name>A0A0G0BTH5_9BACT</name>
<feature type="transmembrane region" description="Helical" evidence="1">
    <location>
        <begin position="142"/>
        <end position="164"/>
    </location>
</feature>
<evidence type="ECO:0000313" key="2">
    <source>
        <dbReference type="EMBL" id="KKP72719.1"/>
    </source>
</evidence>
<dbReference type="AlphaFoldDB" id="A0A0G0BTH5"/>
<evidence type="ECO:0000313" key="3">
    <source>
        <dbReference type="Proteomes" id="UP000034457"/>
    </source>
</evidence>
<accession>A0A0G0BTH5</accession>
<organism evidence="2 3">
    <name type="scientific">Candidatus Roizmanbacteria bacterium GW2011_GWA2_35_19</name>
    <dbReference type="NCBI Taxonomy" id="1618478"/>
    <lineage>
        <taxon>Bacteria</taxon>
        <taxon>Candidatus Roizmaniibacteriota</taxon>
    </lineage>
</organism>
<feature type="transmembrane region" description="Helical" evidence="1">
    <location>
        <begin position="109"/>
        <end position="130"/>
    </location>
</feature>
<keyword evidence="1" id="KW-0472">Membrane</keyword>
<protein>
    <submittedName>
        <fullName evidence="2">Uncharacterized protein</fullName>
    </submittedName>
</protein>
<gene>
    <name evidence="2" type="ORF">UR68_C0013G0032</name>
</gene>
<keyword evidence="1" id="KW-1133">Transmembrane helix</keyword>
<comment type="caution">
    <text evidence="2">The sequence shown here is derived from an EMBL/GenBank/DDBJ whole genome shotgun (WGS) entry which is preliminary data.</text>
</comment>
<feature type="transmembrane region" description="Helical" evidence="1">
    <location>
        <begin position="9"/>
        <end position="29"/>
    </location>
</feature>
<proteinExistence type="predicted"/>
<sequence length="279" mass="31893">MISESLKKYFIATVSSLAIFALLLLYLFFRRGYIDLYIVNKVFAGSSLIVLALVLLIGSLGRFYNFFDPWLVYRKHLGIISFILALFHGIVSLFFLPGRFTLSYFLTNYVTFILGLLGLILLGYLFFISFKVFTSKMDPKKWWAYQVWGGRVAGLLVFFHLVLMKYPGWIRWYQNGGNDELVRPFMPPASIIAAAFGFFVILVRLFESMNQKLVKSITPILFMGLIIFVGLSFYIGKSKTPVALPIKWETCIHLYGSRVLNNSTKCASIDGRVVTKLEN</sequence>
<dbReference type="Proteomes" id="UP000034457">
    <property type="component" value="Unassembled WGS sequence"/>
</dbReference>
<dbReference type="GO" id="GO:0016020">
    <property type="term" value="C:membrane"/>
    <property type="evidence" value="ECO:0007669"/>
    <property type="project" value="UniProtKB-SubCell"/>
</dbReference>
<reference evidence="2 3" key="1">
    <citation type="journal article" date="2015" name="Nature">
        <title>rRNA introns, odd ribosomes, and small enigmatic genomes across a large radiation of phyla.</title>
        <authorList>
            <person name="Brown C.T."/>
            <person name="Hug L.A."/>
            <person name="Thomas B.C."/>
            <person name="Sharon I."/>
            <person name="Castelle C.J."/>
            <person name="Singh A."/>
            <person name="Wilkins M.J."/>
            <person name="Williams K.H."/>
            <person name="Banfield J.F."/>
        </authorList>
    </citation>
    <scope>NUCLEOTIDE SEQUENCE [LARGE SCALE GENOMIC DNA]</scope>
</reference>
<feature type="transmembrane region" description="Helical" evidence="1">
    <location>
        <begin position="184"/>
        <end position="205"/>
    </location>
</feature>
<feature type="transmembrane region" description="Helical" evidence="1">
    <location>
        <begin position="76"/>
        <end position="97"/>
    </location>
</feature>
<feature type="transmembrane region" description="Helical" evidence="1">
    <location>
        <begin position="217"/>
        <end position="235"/>
    </location>
</feature>
<dbReference type="STRING" id="1618478.UR68_C0013G0032"/>
<evidence type="ECO:0000256" key="1">
    <source>
        <dbReference type="SAM" id="Phobius"/>
    </source>
</evidence>